<organism evidence="1 2">
    <name type="scientific">Zarea fungicola</name>
    <dbReference type="NCBI Taxonomy" id="93591"/>
    <lineage>
        <taxon>Eukaryota</taxon>
        <taxon>Fungi</taxon>
        <taxon>Dikarya</taxon>
        <taxon>Ascomycota</taxon>
        <taxon>Pezizomycotina</taxon>
        <taxon>Sordariomycetes</taxon>
        <taxon>Hypocreomycetidae</taxon>
        <taxon>Hypocreales</taxon>
        <taxon>Cordycipitaceae</taxon>
        <taxon>Zarea</taxon>
    </lineage>
</organism>
<evidence type="ECO:0000313" key="2">
    <source>
        <dbReference type="Proteomes" id="UP001143910"/>
    </source>
</evidence>
<sequence>MAVAYTPLSCILAALDPAMLADFDVLLLDIEGTVCPISFVKDVLFPYALTALPTVLDVEWDNPSFAPYRETFPEEYRSDREAFESHVHDLVERDVKVPYLKSLQGYLWRQGYETGVLKAPLFQDVPAFIKSAQSSGKQVIIYSSGSVSAQKLFFGHTTADPSDMRPFISAWFDTVNAGPKTEIESYMKIIATRSETAPSRWLFLSDNINEVDAARAAGMQSYPVVRPGNAPLPEDHPLTSSALYSFESA</sequence>
<gene>
    <name evidence="1" type="ORF">NQ176_g111</name>
</gene>
<protein>
    <submittedName>
        <fullName evidence="1">Uncharacterized protein</fullName>
    </submittedName>
</protein>
<evidence type="ECO:0000313" key="1">
    <source>
        <dbReference type="EMBL" id="KAJ2984218.1"/>
    </source>
</evidence>
<accession>A0ACC1NZL0</accession>
<name>A0ACC1NZL0_9HYPO</name>
<proteinExistence type="predicted"/>
<keyword evidence="2" id="KW-1185">Reference proteome</keyword>
<dbReference type="EMBL" id="JANJQO010000004">
    <property type="protein sequence ID" value="KAJ2984218.1"/>
    <property type="molecule type" value="Genomic_DNA"/>
</dbReference>
<dbReference type="Proteomes" id="UP001143910">
    <property type="component" value="Unassembled WGS sequence"/>
</dbReference>
<comment type="caution">
    <text evidence="1">The sequence shown here is derived from an EMBL/GenBank/DDBJ whole genome shotgun (WGS) entry which is preliminary data.</text>
</comment>
<reference evidence="1" key="1">
    <citation type="submission" date="2022-08" db="EMBL/GenBank/DDBJ databases">
        <title>Genome Sequence of Lecanicillium fungicola.</title>
        <authorList>
            <person name="Buettner E."/>
        </authorList>
    </citation>
    <scope>NUCLEOTIDE SEQUENCE</scope>
    <source>
        <strain evidence="1">Babe33</strain>
    </source>
</reference>